<dbReference type="Pfam" id="PF00059">
    <property type="entry name" value="Lectin_C"/>
    <property type="match status" value="1"/>
</dbReference>
<dbReference type="PANTHER" id="PTHR22803">
    <property type="entry name" value="MANNOSE, PHOSPHOLIPASE, LECTIN RECEPTOR RELATED"/>
    <property type="match status" value="1"/>
</dbReference>
<dbReference type="InterPro" id="IPR050111">
    <property type="entry name" value="C-type_lectin/snaclec_domain"/>
</dbReference>
<dbReference type="InParanoid" id="A0A6P7HNV4"/>
<gene>
    <name evidence="5" type="primary">LOC114426827</name>
</gene>
<proteinExistence type="predicted"/>
<dbReference type="GeneID" id="114426827"/>
<accession>A0A6P7HNV4</accession>
<dbReference type="InterPro" id="IPR016186">
    <property type="entry name" value="C-type_lectin-like/link_sf"/>
</dbReference>
<dbReference type="InterPro" id="IPR033989">
    <property type="entry name" value="CD209-like_CTLD"/>
</dbReference>
<keyword evidence="4" id="KW-1185">Reference proteome</keyword>
<evidence type="ECO:0000259" key="3">
    <source>
        <dbReference type="PROSITE" id="PS50041"/>
    </source>
</evidence>
<keyword evidence="1" id="KW-0430">Lectin</keyword>
<dbReference type="OrthoDB" id="6133475at2759"/>
<keyword evidence="2" id="KW-0812">Transmembrane</keyword>
<dbReference type="CDD" id="cd03590">
    <property type="entry name" value="CLECT_DC-SIGN_like"/>
    <property type="match status" value="1"/>
</dbReference>
<feature type="transmembrane region" description="Helical" evidence="2">
    <location>
        <begin position="25"/>
        <end position="52"/>
    </location>
</feature>
<organism evidence="4 5">
    <name type="scientific">Parambassis ranga</name>
    <name type="common">Indian glassy fish</name>
    <dbReference type="NCBI Taxonomy" id="210632"/>
    <lineage>
        <taxon>Eukaryota</taxon>
        <taxon>Metazoa</taxon>
        <taxon>Chordata</taxon>
        <taxon>Craniata</taxon>
        <taxon>Vertebrata</taxon>
        <taxon>Euteleostomi</taxon>
        <taxon>Actinopterygii</taxon>
        <taxon>Neopterygii</taxon>
        <taxon>Teleostei</taxon>
        <taxon>Neoteleostei</taxon>
        <taxon>Acanthomorphata</taxon>
        <taxon>Ovalentaria</taxon>
        <taxon>Ambassidae</taxon>
        <taxon>Parambassis</taxon>
    </lineage>
</organism>
<name>A0A6P7HNV4_9TELE</name>
<dbReference type="InterPro" id="IPR001304">
    <property type="entry name" value="C-type_lectin-like"/>
</dbReference>
<evidence type="ECO:0000313" key="5">
    <source>
        <dbReference type="RefSeq" id="XP_028250274.1"/>
    </source>
</evidence>
<keyword evidence="2" id="KW-1133">Transmembrane helix</keyword>
<reference evidence="5" key="1">
    <citation type="submission" date="2025-08" db="UniProtKB">
        <authorList>
            <consortium name="RefSeq"/>
        </authorList>
    </citation>
    <scope>IDENTIFICATION</scope>
</reference>
<evidence type="ECO:0000256" key="1">
    <source>
        <dbReference type="ARBA" id="ARBA00022734"/>
    </source>
</evidence>
<dbReference type="SMART" id="SM00034">
    <property type="entry name" value="CLECT"/>
    <property type="match status" value="1"/>
</dbReference>
<sequence>MEHIYMNAAPAIRTRFSNRTGPRKFLLSAILCLGLVSVFLLAGIATLGFYYVSATKDNLTECVLASEERHRLNARVTVLSEELEKLQHACNLMKTCPARWQLFRSDCYLFSAGSASWEIASQDCREKEADLVVVDSYEEQEFLTATIIQSSWIGLNDREHEGTWKWIDGTFPDSTVAYWSKNQPDNGRGDPKWGEEDCVYIMDRSLQWKASQNWNDHSCKSNMSWICEKMATE</sequence>
<dbReference type="Gene3D" id="3.10.100.10">
    <property type="entry name" value="Mannose-Binding Protein A, subunit A"/>
    <property type="match status" value="1"/>
</dbReference>
<evidence type="ECO:0000313" key="4">
    <source>
        <dbReference type="Proteomes" id="UP000515145"/>
    </source>
</evidence>
<protein>
    <submittedName>
        <fullName evidence="5">CD209 antigen-like protein E</fullName>
    </submittedName>
</protein>
<keyword evidence="2" id="KW-0472">Membrane</keyword>
<feature type="domain" description="C-type lectin" evidence="3">
    <location>
        <begin position="103"/>
        <end position="228"/>
    </location>
</feature>
<dbReference type="Proteomes" id="UP000515145">
    <property type="component" value="Chromosome 21"/>
</dbReference>
<dbReference type="GO" id="GO:0030246">
    <property type="term" value="F:carbohydrate binding"/>
    <property type="evidence" value="ECO:0007669"/>
    <property type="project" value="UniProtKB-KW"/>
</dbReference>
<dbReference type="PROSITE" id="PS50041">
    <property type="entry name" value="C_TYPE_LECTIN_2"/>
    <property type="match status" value="1"/>
</dbReference>
<evidence type="ECO:0000256" key="2">
    <source>
        <dbReference type="SAM" id="Phobius"/>
    </source>
</evidence>
<dbReference type="InterPro" id="IPR016187">
    <property type="entry name" value="CTDL_fold"/>
</dbReference>
<dbReference type="AlphaFoldDB" id="A0A6P7HNV4"/>
<dbReference type="RefSeq" id="XP_028250274.1">
    <property type="nucleotide sequence ID" value="XM_028394473.1"/>
</dbReference>
<dbReference type="SUPFAM" id="SSF56436">
    <property type="entry name" value="C-type lectin-like"/>
    <property type="match status" value="1"/>
</dbReference>